<dbReference type="OrthoDB" id="413608at2759"/>
<organism evidence="1 2">
    <name type="scientific">Symbiodinium necroappetens</name>
    <dbReference type="NCBI Taxonomy" id="1628268"/>
    <lineage>
        <taxon>Eukaryota</taxon>
        <taxon>Sar</taxon>
        <taxon>Alveolata</taxon>
        <taxon>Dinophyceae</taxon>
        <taxon>Suessiales</taxon>
        <taxon>Symbiodiniaceae</taxon>
        <taxon>Symbiodinium</taxon>
    </lineage>
</organism>
<reference evidence="1" key="1">
    <citation type="submission" date="2021-02" db="EMBL/GenBank/DDBJ databases">
        <authorList>
            <person name="Dougan E. K."/>
            <person name="Rhodes N."/>
            <person name="Thang M."/>
            <person name="Chan C."/>
        </authorList>
    </citation>
    <scope>NUCLEOTIDE SEQUENCE</scope>
</reference>
<keyword evidence="2" id="KW-1185">Reference proteome</keyword>
<comment type="caution">
    <text evidence="1">The sequence shown here is derived from an EMBL/GenBank/DDBJ whole genome shotgun (WGS) entry which is preliminary data.</text>
</comment>
<dbReference type="AlphaFoldDB" id="A0A812WUR5"/>
<evidence type="ECO:0000313" key="2">
    <source>
        <dbReference type="Proteomes" id="UP000601435"/>
    </source>
</evidence>
<gene>
    <name evidence="1" type="ORF">SNEC2469_LOCUS20126</name>
</gene>
<dbReference type="EMBL" id="CAJNJA010034804">
    <property type="protein sequence ID" value="CAE7698339.1"/>
    <property type="molecule type" value="Genomic_DNA"/>
</dbReference>
<accession>A0A812WUR5</accession>
<dbReference type="Proteomes" id="UP000601435">
    <property type="component" value="Unassembled WGS sequence"/>
</dbReference>
<evidence type="ECO:0000313" key="1">
    <source>
        <dbReference type="EMBL" id="CAE7698339.1"/>
    </source>
</evidence>
<sequence>MGTSTSRANWARPRRAEPWRFVRFGRESGKVAGVDEFEVASALFAGERDALSQLTEGRHLFNLCLQFGLDSTALALLEHGVEGCRLEWDDLKGLSSETWSWGSWKGCRCPYGSWQSCSACSWGFPLDNDVWMPDWDADLCEASLTASTLALFPLTEALFNAIRSDTSLPGLEVSNEAMARLLDVAVLLGDKDLALRCADRCPWKPLRRWRVQDLLCWDFNGVSVTAPAVLDAALAVGTALFQLRAPIAMGGLYASYWSYAMSYGSLLGVRGISLREAIVLSGDQKILERVSSCEPDEASRTRHADALLPLGWLMEAEANGRRKVSSTRLELARLSGLGHGKCLGDSVRVQPFWMETTHAGTRERFTLAGCTVLDLCVYGGQTRCAGLAAGMGASLGDLSRVFLEPDCIDLRVCLAHGVRAVDATCRVRAAPLLQRKAAAAQALGKALKASMQQASQRMGLGLDQALGAWASGKKVPSFLAGKILTFASERPAIADQLQEVAGELGLQWDASQDVPEVLDPSEDMQTDA</sequence>
<proteinExistence type="predicted"/>
<name>A0A812WUR5_9DINO</name>
<protein>
    <submittedName>
        <fullName evidence="1">Uncharacterized protein</fullName>
    </submittedName>
</protein>